<gene>
    <name evidence="8" type="ORF">BMR1_01G03280</name>
</gene>
<feature type="compositionally biased region" description="Basic and acidic residues" evidence="5">
    <location>
        <begin position="274"/>
        <end position="298"/>
    </location>
</feature>
<keyword evidence="7" id="KW-0732">Signal</keyword>
<evidence type="ECO:0000256" key="4">
    <source>
        <dbReference type="ARBA" id="ARBA00023136"/>
    </source>
</evidence>
<feature type="transmembrane region" description="Helical" evidence="6">
    <location>
        <begin position="498"/>
        <end position="517"/>
    </location>
</feature>
<feature type="transmembrane region" description="Helical" evidence="6">
    <location>
        <begin position="429"/>
        <end position="449"/>
    </location>
</feature>
<feature type="compositionally biased region" description="Basic and acidic residues" evidence="5">
    <location>
        <begin position="338"/>
        <end position="347"/>
    </location>
</feature>
<feature type="transmembrane region" description="Helical" evidence="6">
    <location>
        <begin position="470"/>
        <end position="492"/>
    </location>
</feature>
<dbReference type="PANTHER" id="PTHR12483">
    <property type="entry name" value="SOLUTE CARRIER FAMILY 31 COPPER TRANSPORTERS"/>
    <property type="match status" value="1"/>
</dbReference>
<dbReference type="Pfam" id="PF04145">
    <property type="entry name" value="Ctr"/>
    <property type="match status" value="1"/>
</dbReference>
<proteinExistence type="predicted"/>
<keyword evidence="9" id="KW-1185">Reference proteome</keyword>
<dbReference type="Proteomes" id="UP000002899">
    <property type="component" value="Chromosome I"/>
</dbReference>
<dbReference type="GO" id="GO:0005375">
    <property type="term" value="F:copper ion transmembrane transporter activity"/>
    <property type="evidence" value="ECO:0007669"/>
    <property type="project" value="InterPro"/>
</dbReference>
<reference evidence="8 9" key="2">
    <citation type="journal article" date="2013" name="PLoS ONE">
        <title>Whole genome mapping and re-organization of the nuclear and mitochondrial genomes of Babesia microti isolates.</title>
        <authorList>
            <person name="Cornillot E."/>
            <person name="Dassouli A."/>
            <person name="Garg A."/>
            <person name="Pachikara N."/>
            <person name="Randazzo S."/>
            <person name="Depoix D."/>
            <person name="Carcy B."/>
            <person name="Delbecq S."/>
            <person name="Frutos R."/>
            <person name="Silva J.C."/>
            <person name="Sutton R."/>
            <person name="Krause P.J."/>
            <person name="Mamoun C.B."/>
        </authorList>
    </citation>
    <scope>NUCLEOTIDE SEQUENCE [LARGE SCALE GENOMIC DNA]</scope>
    <source>
        <strain evidence="8 9">RI</strain>
    </source>
</reference>
<dbReference type="InterPro" id="IPR007274">
    <property type="entry name" value="Cop_transporter"/>
</dbReference>
<feature type="region of interest" description="Disordered" evidence="5">
    <location>
        <begin position="211"/>
        <end position="365"/>
    </location>
</feature>
<keyword evidence="4 6" id="KW-0472">Membrane</keyword>
<keyword evidence="3 6" id="KW-1133">Transmembrane helix</keyword>
<evidence type="ECO:0000313" key="8">
    <source>
        <dbReference type="EMBL" id="CCF73112.1"/>
    </source>
</evidence>
<dbReference type="OrthoDB" id="73901at2759"/>
<evidence type="ECO:0000256" key="6">
    <source>
        <dbReference type="SAM" id="Phobius"/>
    </source>
</evidence>
<comment type="subcellular location">
    <subcellularLocation>
        <location evidence="1">Membrane</location>
    </subcellularLocation>
</comment>
<reference evidence="8 9" key="1">
    <citation type="journal article" date="2012" name="Nucleic Acids Res.">
        <title>Sequencing of the smallest Apicomplexan genome from the human pathogen Babesia microti.</title>
        <authorList>
            <person name="Cornillot E."/>
            <person name="Hadj-Kaddour K."/>
            <person name="Dassouli A."/>
            <person name="Noel B."/>
            <person name="Ranwez V."/>
            <person name="Vacherie B."/>
            <person name="Augagneur Y."/>
            <person name="Bres V."/>
            <person name="Duclos A."/>
            <person name="Randazzo S."/>
            <person name="Carcy B."/>
            <person name="Debierre-Grockiego F."/>
            <person name="Delbecq S."/>
            <person name="Moubri-Menage K."/>
            <person name="Shams-Eldin H."/>
            <person name="Usmani-Brown S."/>
            <person name="Bringaud F."/>
            <person name="Wincker P."/>
            <person name="Vivares C.P."/>
            <person name="Schwarz R.T."/>
            <person name="Schetters T.P."/>
            <person name="Krause P.J."/>
            <person name="Gorenflot A."/>
            <person name="Berry V."/>
            <person name="Barbe V."/>
            <person name="Ben Mamoun C."/>
        </authorList>
    </citation>
    <scope>NUCLEOTIDE SEQUENCE [LARGE SCALE GENOMIC DNA]</scope>
    <source>
        <strain evidence="8 9">RI</strain>
    </source>
</reference>
<evidence type="ECO:0000256" key="2">
    <source>
        <dbReference type="ARBA" id="ARBA00022692"/>
    </source>
</evidence>
<sequence length="535" mass="59601">MVNLSIPGLLLLSAYSLNSASAGDVYEISSGNPPDIEPTSTSLETNVVTNYIPEPNADSESVHVEIQEHDNINPQDACDSEPLEQMDSDTRVLPESLDEGVPHQFSRLGHHSDMASDINDEEPSFKIGENDIIQPPWEDTAPYHSIDDEELDNLMRLTAQETSDDHEEGNGKLNTNKSEKTERKSHDTQTPQEIYEELDNLLRLTAQEIYEERKEGHGKPNTNKSEKAERKSHDTQTTQEICEECEEGHDKINKNKSGNAGIKSYDTQTPQETSDAHEEGHDEINTNKSEKAERKSHDTQTTQEICEECEEGHDKINKNKSGNAGIKSYDTQTPQETSDAHEEEHGNLNKNKSGKAGIKSHNTQTPLKKKDFCKEGCHGCNNKPEDNERDPSSPDDDGGCECGMTNHFVFDYKTTLLLKSLKTETSTHYYIAMAAIFTISLFPCMFKAFRAIISHKLRKNGSNAKLALSMFLSFIFSLIILTLDYGLMLLAMTFNVGYFFAIIIGSSLSYTMFGLLFDSPCDCGGKKAILSDCCG</sequence>
<evidence type="ECO:0000256" key="1">
    <source>
        <dbReference type="ARBA" id="ARBA00004370"/>
    </source>
</evidence>
<feature type="compositionally biased region" description="Basic and acidic residues" evidence="5">
    <location>
        <begin position="177"/>
        <end position="187"/>
    </location>
</feature>
<evidence type="ECO:0000313" key="9">
    <source>
        <dbReference type="Proteomes" id="UP000002899"/>
    </source>
</evidence>
<dbReference type="KEGG" id="bmic:BMR1_01G03280"/>
<feature type="signal peptide" evidence="7">
    <location>
        <begin position="1"/>
        <end position="22"/>
    </location>
</feature>
<protein>
    <submittedName>
        <fullName evidence="8">BMN1-20</fullName>
    </submittedName>
</protein>
<accession>I7J5Q4</accession>
<feature type="compositionally biased region" description="Basic and acidic residues" evidence="5">
    <location>
        <begin position="211"/>
        <end position="234"/>
    </location>
</feature>
<name>I7J5Q4_BABMR</name>
<reference evidence="8 9" key="3">
    <citation type="journal article" date="2016" name="Sci. Rep.">
        <title>Genome-wide diversity and gene expression profiling of Babesia microti isolates identify polymorphic genes that mediate host-pathogen interactions.</title>
        <authorList>
            <person name="Silva J.C."/>
            <person name="Cornillot E."/>
            <person name="McCracken C."/>
            <person name="Usmani-Brown S."/>
            <person name="Dwivedi A."/>
            <person name="Ifeonu O.O."/>
            <person name="Crabtree J."/>
            <person name="Gotia H.T."/>
            <person name="Virji A.Z."/>
            <person name="Reynes C."/>
            <person name="Colinge J."/>
            <person name="Kumar V."/>
            <person name="Lawres L."/>
            <person name="Pazzi J.E."/>
            <person name="Pablo J.V."/>
            <person name="Hung C."/>
            <person name="Brancato J."/>
            <person name="Kumari P."/>
            <person name="Orvis J."/>
            <person name="Tretina K."/>
            <person name="Chibucos M."/>
            <person name="Ott S."/>
            <person name="Sadzewicz L."/>
            <person name="Sengamalay N."/>
            <person name="Shetty A.C."/>
            <person name="Su Q."/>
            <person name="Tallon L."/>
            <person name="Fraser C.M."/>
            <person name="Frutos R."/>
            <person name="Molina D.M."/>
            <person name="Krause P.J."/>
            <person name="Ben Mamoun C."/>
        </authorList>
    </citation>
    <scope>NUCLEOTIDE SEQUENCE [LARGE SCALE GENOMIC DNA]</scope>
    <source>
        <strain evidence="8 9">RI</strain>
    </source>
</reference>
<feature type="chain" id="PRO_5003710819" evidence="7">
    <location>
        <begin position="23"/>
        <end position="535"/>
    </location>
</feature>
<evidence type="ECO:0000256" key="7">
    <source>
        <dbReference type="SAM" id="SignalP"/>
    </source>
</evidence>
<organism evidence="8 9">
    <name type="scientific">Babesia microti (strain RI)</name>
    <dbReference type="NCBI Taxonomy" id="1133968"/>
    <lineage>
        <taxon>Eukaryota</taxon>
        <taxon>Sar</taxon>
        <taxon>Alveolata</taxon>
        <taxon>Apicomplexa</taxon>
        <taxon>Aconoidasida</taxon>
        <taxon>Piroplasmida</taxon>
        <taxon>Babesiidae</taxon>
        <taxon>Babesia</taxon>
    </lineage>
</organism>
<dbReference type="GO" id="GO:0016020">
    <property type="term" value="C:membrane"/>
    <property type="evidence" value="ECO:0007669"/>
    <property type="project" value="UniProtKB-SubCell"/>
</dbReference>
<dbReference type="RefSeq" id="XP_012647721.1">
    <property type="nucleotide sequence ID" value="XM_012792267.1"/>
</dbReference>
<keyword evidence="2 6" id="KW-0812">Transmembrane</keyword>
<dbReference type="EMBL" id="FO082871">
    <property type="protein sequence ID" value="CCF73112.1"/>
    <property type="molecule type" value="Genomic_DNA"/>
</dbReference>
<dbReference type="GeneID" id="24423732"/>
<evidence type="ECO:0000256" key="3">
    <source>
        <dbReference type="ARBA" id="ARBA00022989"/>
    </source>
</evidence>
<feature type="region of interest" description="Disordered" evidence="5">
    <location>
        <begin position="161"/>
        <end position="192"/>
    </location>
</feature>
<dbReference type="OMA" id="CEEGHDK"/>
<evidence type="ECO:0000256" key="5">
    <source>
        <dbReference type="SAM" id="MobiDB-lite"/>
    </source>
</evidence>
<dbReference type="AlphaFoldDB" id="I7J5Q4"/>
<dbReference type="VEuPathDB" id="PiroplasmaDB:BMR1_01G03280"/>